<evidence type="ECO:0000256" key="4">
    <source>
        <dbReference type="ARBA" id="ARBA00040565"/>
    </source>
</evidence>
<accession>A0ABQ6M6G0</accession>
<dbReference type="Gene3D" id="3.40.1370.10">
    <property type="match status" value="1"/>
</dbReference>
<dbReference type="SUPFAM" id="SSF52166">
    <property type="entry name" value="Ribosomal protein L4"/>
    <property type="match status" value="1"/>
</dbReference>
<evidence type="ECO:0000256" key="5">
    <source>
        <dbReference type="SAM" id="MobiDB-lite"/>
    </source>
</evidence>
<keyword evidence="2" id="KW-0689">Ribosomal protein</keyword>
<dbReference type="Proteomes" id="UP001165060">
    <property type="component" value="Unassembled WGS sequence"/>
</dbReference>
<evidence type="ECO:0000256" key="3">
    <source>
        <dbReference type="ARBA" id="ARBA00023274"/>
    </source>
</evidence>
<evidence type="ECO:0000313" key="7">
    <source>
        <dbReference type="Proteomes" id="UP001165060"/>
    </source>
</evidence>
<dbReference type="PANTHER" id="PTHR10746:SF6">
    <property type="entry name" value="LARGE RIBOSOMAL SUBUNIT PROTEIN UL4M"/>
    <property type="match status" value="1"/>
</dbReference>
<dbReference type="EMBL" id="BRYB01002494">
    <property type="protein sequence ID" value="GMI20509.1"/>
    <property type="molecule type" value="Genomic_DNA"/>
</dbReference>
<keyword evidence="7" id="KW-1185">Reference proteome</keyword>
<protein>
    <recommendedName>
        <fullName evidence="4">Large ribosomal subunit protein uL4m</fullName>
    </recommendedName>
</protein>
<comment type="similarity">
    <text evidence="1">Belongs to the universal ribosomal protein uL4 family.</text>
</comment>
<evidence type="ECO:0000313" key="6">
    <source>
        <dbReference type="EMBL" id="GMI20509.1"/>
    </source>
</evidence>
<feature type="region of interest" description="Disordered" evidence="5">
    <location>
        <begin position="142"/>
        <end position="202"/>
    </location>
</feature>
<keyword evidence="3" id="KW-0687">Ribonucleoprotein</keyword>
<sequence>MSFPRASPAALSESSLSEKELPLNFNFDETTIALLRKPPPVPEKHEPVSDLLSPNLSDQTGLSLPVTTKACSLLEPFRLTRADLALAPNEASLERSLPVLAFHPSHPAPSPAAVPLPPALSFLAAPPPARPDLLHNVFTHQRAVKRGKRNAKSKNLSAKSGSGKKPHPQKGSGRARQGQKRRPGNYGGVKAHGPKGNIQDYSNRKCNIKVRKSAVMNALGARAKEGAVKVVAGFWAGEAGELEGKTKYVADGVENIFGDKAAGWQSSNKAPPGGLTLILMGEATTEEEQERKDLVIRGARNIPYVHVLSAGRGVNTADVLRNHRVLVDAAGIRDLEERFTGN</sequence>
<evidence type="ECO:0000256" key="2">
    <source>
        <dbReference type="ARBA" id="ARBA00022980"/>
    </source>
</evidence>
<dbReference type="InterPro" id="IPR013005">
    <property type="entry name" value="Ribosomal_uL4-like"/>
</dbReference>
<feature type="compositionally biased region" description="Basic residues" evidence="5">
    <location>
        <begin position="142"/>
        <end position="152"/>
    </location>
</feature>
<dbReference type="InterPro" id="IPR002136">
    <property type="entry name" value="Ribosomal_uL4"/>
</dbReference>
<comment type="caution">
    <text evidence="6">The sequence shown here is derived from an EMBL/GenBank/DDBJ whole genome shotgun (WGS) entry which is preliminary data.</text>
</comment>
<feature type="region of interest" description="Disordered" evidence="5">
    <location>
        <begin position="36"/>
        <end position="56"/>
    </location>
</feature>
<proteinExistence type="inferred from homology"/>
<gene>
    <name evidence="6" type="ORF">TeGR_g4067</name>
</gene>
<dbReference type="InterPro" id="IPR023574">
    <property type="entry name" value="Ribosomal_uL4_dom_sf"/>
</dbReference>
<organism evidence="6 7">
    <name type="scientific">Tetraparma gracilis</name>
    <dbReference type="NCBI Taxonomy" id="2962635"/>
    <lineage>
        <taxon>Eukaryota</taxon>
        <taxon>Sar</taxon>
        <taxon>Stramenopiles</taxon>
        <taxon>Ochrophyta</taxon>
        <taxon>Bolidophyceae</taxon>
        <taxon>Parmales</taxon>
        <taxon>Triparmaceae</taxon>
        <taxon>Tetraparma</taxon>
    </lineage>
</organism>
<dbReference type="PANTHER" id="PTHR10746">
    <property type="entry name" value="50S RIBOSOMAL PROTEIN L4"/>
    <property type="match status" value="1"/>
</dbReference>
<reference evidence="6 7" key="1">
    <citation type="journal article" date="2023" name="Commun. Biol.">
        <title>Genome analysis of Parmales, the sister group of diatoms, reveals the evolutionary specialization of diatoms from phago-mixotrophs to photoautotrophs.</title>
        <authorList>
            <person name="Ban H."/>
            <person name="Sato S."/>
            <person name="Yoshikawa S."/>
            <person name="Yamada K."/>
            <person name="Nakamura Y."/>
            <person name="Ichinomiya M."/>
            <person name="Sato N."/>
            <person name="Blanc-Mathieu R."/>
            <person name="Endo H."/>
            <person name="Kuwata A."/>
            <person name="Ogata H."/>
        </authorList>
    </citation>
    <scope>NUCLEOTIDE SEQUENCE [LARGE SCALE GENOMIC DNA]</scope>
</reference>
<evidence type="ECO:0000256" key="1">
    <source>
        <dbReference type="ARBA" id="ARBA00010528"/>
    </source>
</evidence>
<dbReference type="Pfam" id="PF00573">
    <property type="entry name" value="Ribosomal_L4"/>
    <property type="match status" value="1"/>
</dbReference>
<name>A0ABQ6M6G0_9STRA</name>